<dbReference type="Pfam" id="PF24787">
    <property type="entry name" value="TEX47"/>
    <property type="match status" value="1"/>
</dbReference>
<feature type="domain" description="BLUF" evidence="1">
    <location>
        <begin position="41"/>
        <end position="139"/>
    </location>
</feature>
<accession>A0ABD0XCE4</accession>
<dbReference type="InterPro" id="IPR036046">
    <property type="entry name" value="Acylphosphatase-like_dom_sf"/>
</dbReference>
<comment type="caution">
    <text evidence="2">The sequence shown here is derived from an EMBL/GenBank/DDBJ whole genome shotgun (WGS) entry which is preliminary data.</text>
</comment>
<dbReference type="PROSITE" id="PS50925">
    <property type="entry name" value="BLUF"/>
    <property type="match status" value="1"/>
</dbReference>
<protein>
    <recommendedName>
        <fullName evidence="1">BLUF domain-containing protein</fullName>
    </recommendedName>
</protein>
<dbReference type="PANTHER" id="PTHR34035">
    <property type="entry name" value="TESTIS-EXPRESSED PROTEIN 47"/>
    <property type="match status" value="1"/>
</dbReference>
<evidence type="ECO:0000313" key="3">
    <source>
        <dbReference type="Proteomes" id="UP001557470"/>
    </source>
</evidence>
<evidence type="ECO:0000259" key="1">
    <source>
        <dbReference type="PROSITE" id="PS50925"/>
    </source>
</evidence>
<proteinExistence type="predicted"/>
<gene>
    <name evidence="2" type="ORF">UPYG_G00135070</name>
</gene>
<dbReference type="InterPro" id="IPR007024">
    <property type="entry name" value="BLUF_domain"/>
</dbReference>
<keyword evidence="3" id="KW-1185">Reference proteome</keyword>
<dbReference type="EMBL" id="JAGEUA010000004">
    <property type="protein sequence ID" value="KAL0983947.1"/>
    <property type="molecule type" value="Genomic_DNA"/>
</dbReference>
<dbReference type="SUPFAM" id="SSF54975">
    <property type="entry name" value="Acylphosphatase/BLUF domain-like"/>
    <property type="match status" value="1"/>
</dbReference>
<sequence>MSASVSSSLTGNVKPCFNSCKKTLLTEVETQLTTTDKKRLIHRLVYAAMTTQNSEVAITEYYRIYLSTLWKNTQADAVTGILLLYPNCIIHLIESSSEVLHMILKDLVDMESTDFPLKEVRILVLSHCVLRTFPSWCHHSVKVSLSLQDSTLLQQPVETLVTESLATIYKLCASLKDKKSKLGPEAQQQAFPLQDAVTTLCQSPVLCSPCKYLQTYTQPTNILMDSETVWPTQRRLYW</sequence>
<organism evidence="2 3">
    <name type="scientific">Umbra pygmaea</name>
    <name type="common">Eastern mudminnow</name>
    <dbReference type="NCBI Taxonomy" id="75934"/>
    <lineage>
        <taxon>Eukaryota</taxon>
        <taxon>Metazoa</taxon>
        <taxon>Chordata</taxon>
        <taxon>Craniata</taxon>
        <taxon>Vertebrata</taxon>
        <taxon>Euteleostomi</taxon>
        <taxon>Actinopterygii</taxon>
        <taxon>Neopterygii</taxon>
        <taxon>Teleostei</taxon>
        <taxon>Protacanthopterygii</taxon>
        <taxon>Esociformes</taxon>
        <taxon>Umbridae</taxon>
        <taxon>Umbra</taxon>
    </lineage>
</organism>
<dbReference type="PANTHER" id="PTHR34035:SF1">
    <property type="entry name" value="TESTIS-EXPRESSED PROTEIN 47"/>
    <property type="match status" value="1"/>
</dbReference>
<dbReference type="Proteomes" id="UP001557470">
    <property type="component" value="Unassembled WGS sequence"/>
</dbReference>
<evidence type="ECO:0000313" key="2">
    <source>
        <dbReference type="EMBL" id="KAL0983947.1"/>
    </source>
</evidence>
<dbReference type="InterPro" id="IPR055308">
    <property type="entry name" value="TEX47-like"/>
</dbReference>
<reference evidence="2 3" key="1">
    <citation type="submission" date="2024-06" db="EMBL/GenBank/DDBJ databases">
        <authorList>
            <person name="Pan Q."/>
            <person name="Wen M."/>
            <person name="Jouanno E."/>
            <person name="Zahm M."/>
            <person name="Klopp C."/>
            <person name="Cabau C."/>
            <person name="Louis A."/>
            <person name="Berthelot C."/>
            <person name="Parey E."/>
            <person name="Roest Crollius H."/>
            <person name="Montfort J."/>
            <person name="Robinson-Rechavi M."/>
            <person name="Bouchez O."/>
            <person name="Lampietro C."/>
            <person name="Lopez Roques C."/>
            <person name="Donnadieu C."/>
            <person name="Postlethwait J."/>
            <person name="Bobe J."/>
            <person name="Verreycken H."/>
            <person name="Guiguen Y."/>
        </authorList>
    </citation>
    <scope>NUCLEOTIDE SEQUENCE [LARGE SCALE GENOMIC DNA]</scope>
    <source>
        <strain evidence="2">Up_M1</strain>
        <tissue evidence="2">Testis</tissue>
    </source>
</reference>
<name>A0ABD0XCE4_UMBPY</name>
<dbReference type="AlphaFoldDB" id="A0ABD0XCE4"/>